<dbReference type="InterPro" id="IPR011990">
    <property type="entry name" value="TPR-like_helical_dom_sf"/>
</dbReference>
<dbReference type="PROSITE" id="PS50005">
    <property type="entry name" value="TPR"/>
    <property type="match status" value="1"/>
</dbReference>
<dbReference type="PROSITE" id="PS51257">
    <property type="entry name" value="PROKAR_LIPOPROTEIN"/>
    <property type="match status" value="1"/>
</dbReference>
<keyword evidence="4" id="KW-1185">Reference proteome</keyword>
<dbReference type="InterPro" id="IPR019734">
    <property type="entry name" value="TPR_rpt"/>
</dbReference>
<dbReference type="Proteomes" id="UP000321595">
    <property type="component" value="Chromosome"/>
</dbReference>
<name>A0A5B8XMI3_9DELT</name>
<protein>
    <submittedName>
        <fullName evidence="3">Tetratricopeptide repeat protein</fullName>
    </submittedName>
</protein>
<evidence type="ECO:0000313" key="3">
    <source>
        <dbReference type="EMBL" id="QED26327.1"/>
    </source>
</evidence>
<accession>A0A5B8XMI3</accession>
<evidence type="ECO:0000256" key="2">
    <source>
        <dbReference type="SAM" id="MobiDB-lite"/>
    </source>
</evidence>
<dbReference type="SMART" id="SM00028">
    <property type="entry name" value="TPR"/>
    <property type="match status" value="3"/>
</dbReference>
<feature type="repeat" description="TPR" evidence="1">
    <location>
        <begin position="63"/>
        <end position="96"/>
    </location>
</feature>
<evidence type="ECO:0000256" key="1">
    <source>
        <dbReference type="PROSITE-ProRule" id="PRU00339"/>
    </source>
</evidence>
<keyword evidence="1" id="KW-0802">TPR repeat</keyword>
<dbReference type="EMBL" id="CP042467">
    <property type="protein sequence ID" value="QED26327.1"/>
    <property type="molecule type" value="Genomic_DNA"/>
</dbReference>
<dbReference type="Gene3D" id="1.25.40.10">
    <property type="entry name" value="Tetratricopeptide repeat domain"/>
    <property type="match status" value="1"/>
</dbReference>
<dbReference type="KEGG" id="bbae:FRD01_03465"/>
<proteinExistence type="predicted"/>
<reference evidence="3 4" key="1">
    <citation type="submission" date="2019-08" db="EMBL/GenBank/DDBJ databases">
        <authorList>
            <person name="Liang Q."/>
        </authorList>
    </citation>
    <scope>NUCLEOTIDE SEQUENCE [LARGE SCALE GENOMIC DNA]</scope>
    <source>
        <strain evidence="3 4">V1718</strain>
    </source>
</reference>
<dbReference type="RefSeq" id="WP_146957678.1">
    <property type="nucleotide sequence ID" value="NZ_CP042467.1"/>
</dbReference>
<sequence length="282" mass="31831">MRVKTTTKLFALSLVLLTACESVDHMREAQMAFERAEYEETIEVTADVIEDNESHREARELKAAAHRKLALSAVESENFELALEHFVEAARAEPSRTRRGQDGLRASREAQDLGNQELAVEMAKLAVDADPSSMEIRVHAAKTLDNAGDATSAIPHYLWAWEVDRKELTMGLRLGALYAQNEAWSDSRAIYTRILEISPEHVQAGLGKAEACEKLRELECAEAQYRQLIEAFPENALLLFRYADFLDREGRTERAAEIRAKAQGELPATRERKLRPLKPSKR</sequence>
<dbReference type="AlphaFoldDB" id="A0A5B8XMI3"/>
<feature type="region of interest" description="Disordered" evidence="2">
    <location>
        <begin position="259"/>
        <end position="282"/>
    </location>
</feature>
<gene>
    <name evidence="3" type="ORF">FRD01_03465</name>
</gene>
<organism evidence="3 4">
    <name type="scientific">Microvenator marinus</name>
    <dbReference type="NCBI Taxonomy" id="2600177"/>
    <lineage>
        <taxon>Bacteria</taxon>
        <taxon>Deltaproteobacteria</taxon>
        <taxon>Bradymonadales</taxon>
        <taxon>Microvenatoraceae</taxon>
        <taxon>Microvenator</taxon>
    </lineage>
</organism>
<dbReference type="SUPFAM" id="SSF48452">
    <property type="entry name" value="TPR-like"/>
    <property type="match status" value="2"/>
</dbReference>
<feature type="compositionally biased region" description="Basic residues" evidence="2">
    <location>
        <begin position="272"/>
        <end position="282"/>
    </location>
</feature>
<dbReference type="OrthoDB" id="9798174at2"/>
<evidence type="ECO:0000313" key="4">
    <source>
        <dbReference type="Proteomes" id="UP000321595"/>
    </source>
</evidence>
<dbReference type="Pfam" id="PF13432">
    <property type="entry name" value="TPR_16"/>
    <property type="match status" value="1"/>
</dbReference>